<dbReference type="EC" id="3.1.26.11" evidence="2"/>
<keyword evidence="3" id="KW-1185">Reference proteome</keyword>
<dbReference type="Pfam" id="PF12706">
    <property type="entry name" value="Lactamase_B_2"/>
    <property type="match status" value="1"/>
</dbReference>
<dbReference type="OrthoDB" id="9803916at2"/>
<evidence type="ECO:0000313" key="3">
    <source>
        <dbReference type="Proteomes" id="UP000294325"/>
    </source>
</evidence>
<dbReference type="InterPro" id="IPR001279">
    <property type="entry name" value="Metallo-B-lactamas"/>
</dbReference>
<organism evidence="2 3">
    <name type="scientific">Nitrosococcus wardiae</name>
    <dbReference type="NCBI Taxonomy" id="1814290"/>
    <lineage>
        <taxon>Bacteria</taxon>
        <taxon>Pseudomonadati</taxon>
        <taxon>Pseudomonadota</taxon>
        <taxon>Gammaproteobacteria</taxon>
        <taxon>Chromatiales</taxon>
        <taxon>Chromatiaceae</taxon>
        <taxon>Nitrosococcus</taxon>
    </lineage>
</organism>
<dbReference type="PANTHER" id="PTHR46018:SF7">
    <property type="entry name" value="RIBONUCLEASE Z"/>
    <property type="match status" value="1"/>
</dbReference>
<dbReference type="RefSeq" id="WP_134359410.1">
    <property type="nucleotide sequence ID" value="NZ_CP038033.1"/>
</dbReference>
<feature type="domain" description="Metallo-beta-lactamase" evidence="1">
    <location>
        <begin position="43"/>
        <end position="152"/>
    </location>
</feature>
<proteinExistence type="predicted"/>
<gene>
    <name evidence="2" type="ORF">E3U44_17855</name>
</gene>
<evidence type="ECO:0000259" key="1">
    <source>
        <dbReference type="Pfam" id="PF12706"/>
    </source>
</evidence>
<keyword evidence="2" id="KW-0378">Hydrolase</keyword>
<sequence length="337" mass="39190">MKPLLQPLVVNDPFDDPVLYLDFLFEKRALLFDLGDIRALPARKILRLSEIFVSHTHMDHFADFDWLLRLVLGREKRLRLFGPPGFIDHLKHKLGAYSWNLVHNYENNLDLIVTELHPEETGRQAIFRCRRAFAQEHQEDPELLAGILVDEPSFRVRAKVLDHGIPCLGFAVEESQHINIWKNRLEEMGLSVGPWLRDLKQAILTGQPDETPIRIWAQKNKEEHPKFLSLGLLKQRVLHIAPGQKISYIVDIGYSESNLQKVVELIQDSHLLFIETTFLHKDAKMAAEKYHLTARQAGWIAREARVKQLIPINFSPRYSDQRQELIAEAQEAFGRWR</sequence>
<dbReference type="NCBIfam" id="NF002558">
    <property type="entry name" value="PRK02126.1"/>
    <property type="match status" value="1"/>
</dbReference>
<dbReference type="Gene3D" id="3.60.15.10">
    <property type="entry name" value="Ribonuclease Z/Hydroxyacylglutathione hydrolase-like"/>
    <property type="match status" value="1"/>
</dbReference>
<accession>A0A4P7C0Q1</accession>
<dbReference type="AlphaFoldDB" id="A0A4P7C0Q1"/>
<dbReference type="SUPFAM" id="SSF56281">
    <property type="entry name" value="Metallo-hydrolase/oxidoreductase"/>
    <property type="match status" value="1"/>
</dbReference>
<evidence type="ECO:0000313" key="2">
    <source>
        <dbReference type="EMBL" id="QBQ56158.1"/>
    </source>
</evidence>
<dbReference type="EMBL" id="CP038033">
    <property type="protein sequence ID" value="QBQ56158.1"/>
    <property type="molecule type" value="Genomic_DNA"/>
</dbReference>
<dbReference type="PANTHER" id="PTHR46018">
    <property type="entry name" value="ZINC PHOSPHODIESTERASE ELAC PROTEIN 1"/>
    <property type="match status" value="1"/>
</dbReference>
<dbReference type="Proteomes" id="UP000294325">
    <property type="component" value="Chromosome"/>
</dbReference>
<protein>
    <submittedName>
        <fullName evidence="2">Ribonuclease Z</fullName>
        <ecNumber evidence="2">3.1.26.11</ecNumber>
    </submittedName>
</protein>
<dbReference type="InterPro" id="IPR036866">
    <property type="entry name" value="RibonucZ/Hydroxyglut_hydro"/>
</dbReference>
<reference evidence="2 3" key="1">
    <citation type="submission" date="2019-03" db="EMBL/GenBank/DDBJ databases">
        <title>The genome sequence of Nitrosococcus wardiae strain D1FHST reveals the archetypal metabolic capacity of ammonia-oxidizing Gammaproteobacteria.</title>
        <authorList>
            <person name="Wang L."/>
            <person name="Lim C.K."/>
            <person name="Hanson T.E."/>
            <person name="Dang H."/>
            <person name="Klotz M.G."/>
        </authorList>
    </citation>
    <scope>NUCLEOTIDE SEQUENCE [LARGE SCALE GENOMIC DNA]</scope>
    <source>
        <strain evidence="2 3">D1FHS</strain>
    </source>
</reference>
<name>A0A4P7C0Q1_9GAMM</name>
<dbReference type="GO" id="GO:0042781">
    <property type="term" value="F:3'-tRNA processing endoribonuclease activity"/>
    <property type="evidence" value="ECO:0007669"/>
    <property type="project" value="UniProtKB-EC"/>
</dbReference>
<dbReference type="KEGG" id="nwr:E3U44_17855"/>